<protein>
    <recommendedName>
        <fullName evidence="2">pH-response regulator protein palC</fullName>
    </recommendedName>
</protein>
<dbReference type="GO" id="GO:0071467">
    <property type="term" value="P:cellular response to pH"/>
    <property type="evidence" value="ECO:0007669"/>
    <property type="project" value="InterPro"/>
</dbReference>
<dbReference type="RefSeq" id="XP_021872453.1">
    <property type="nucleotide sequence ID" value="XM_022013294.1"/>
</dbReference>
<dbReference type="OrthoDB" id="10266451at2759"/>
<dbReference type="AlphaFoldDB" id="A0A1Y1UKF3"/>
<feature type="compositionally biased region" description="Polar residues" evidence="3">
    <location>
        <begin position="472"/>
        <end position="483"/>
    </location>
</feature>
<dbReference type="GO" id="GO:0005886">
    <property type="term" value="C:plasma membrane"/>
    <property type="evidence" value="ECO:0007669"/>
    <property type="project" value="TreeGrafter"/>
</dbReference>
<dbReference type="GeneID" id="33555102"/>
<gene>
    <name evidence="5" type="ORF">BD324DRAFT_578025</name>
</gene>
<dbReference type="InterPro" id="IPR037505">
    <property type="entry name" value="pH-resp_palC"/>
</dbReference>
<dbReference type="PANTHER" id="PTHR40463:SF1">
    <property type="entry name" value="PH-RESPONSE REGULATOR PROTEIN PALC"/>
    <property type="match status" value="1"/>
</dbReference>
<dbReference type="SMART" id="SM01041">
    <property type="entry name" value="BRO1"/>
    <property type="match status" value="1"/>
</dbReference>
<evidence type="ECO:0000259" key="4">
    <source>
        <dbReference type="PROSITE" id="PS51180"/>
    </source>
</evidence>
<feature type="region of interest" description="Disordered" evidence="3">
    <location>
        <begin position="458"/>
        <end position="494"/>
    </location>
</feature>
<evidence type="ECO:0000256" key="2">
    <source>
        <dbReference type="ARBA" id="ARBA00022193"/>
    </source>
</evidence>
<dbReference type="EMBL" id="NBSH01000004">
    <property type="protein sequence ID" value="ORX38531.1"/>
    <property type="molecule type" value="Genomic_DNA"/>
</dbReference>
<keyword evidence="6" id="KW-1185">Reference proteome</keyword>
<comment type="similarity">
    <text evidence="1">Belongs to the palC family.</text>
</comment>
<dbReference type="Pfam" id="PF03097">
    <property type="entry name" value="BRO1"/>
    <property type="match status" value="1"/>
</dbReference>
<evidence type="ECO:0000313" key="6">
    <source>
        <dbReference type="Proteomes" id="UP000193218"/>
    </source>
</evidence>
<dbReference type="Proteomes" id="UP000193218">
    <property type="component" value="Unassembled WGS sequence"/>
</dbReference>
<feature type="compositionally biased region" description="Basic and acidic residues" evidence="3">
    <location>
        <begin position="303"/>
        <end position="318"/>
    </location>
</feature>
<dbReference type="STRING" id="4999.A0A1Y1UKF3"/>
<dbReference type="InterPro" id="IPR004328">
    <property type="entry name" value="BRO1_dom"/>
</dbReference>
<dbReference type="Gene3D" id="1.25.40.280">
    <property type="entry name" value="alix/aip1 like domains"/>
    <property type="match status" value="1"/>
</dbReference>
<evidence type="ECO:0000313" key="5">
    <source>
        <dbReference type="EMBL" id="ORX38531.1"/>
    </source>
</evidence>
<accession>A0A1Y1UKF3</accession>
<evidence type="ECO:0000256" key="3">
    <source>
        <dbReference type="SAM" id="MobiDB-lite"/>
    </source>
</evidence>
<name>A0A1Y1UKF3_9TREE</name>
<proteinExistence type="inferred from homology"/>
<evidence type="ECO:0000256" key="1">
    <source>
        <dbReference type="ARBA" id="ARBA00010997"/>
    </source>
</evidence>
<feature type="domain" description="BRO1" evidence="4">
    <location>
        <begin position="2"/>
        <end position="494"/>
    </location>
</feature>
<comment type="caution">
    <text evidence="5">The sequence shown here is derived from an EMBL/GenBank/DDBJ whole genome shotgun (WGS) entry which is preliminary data.</text>
</comment>
<feature type="region of interest" description="Disordered" evidence="3">
    <location>
        <begin position="297"/>
        <end position="323"/>
    </location>
</feature>
<organism evidence="5 6">
    <name type="scientific">Kockovaella imperatae</name>
    <dbReference type="NCBI Taxonomy" id="4999"/>
    <lineage>
        <taxon>Eukaryota</taxon>
        <taxon>Fungi</taxon>
        <taxon>Dikarya</taxon>
        <taxon>Basidiomycota</taxon>
        <taxon>Agaricomycotina</taxon>
        <taxon>Tremellomycetes</taxon>
        <taxon>Tremellales</taxon>
        <taxon>Cuniculitremaceae</taxon>
        <taxon>Kockovaella</taxon>
    </lineage>
</organism>
<dbReference type="PROSITE" id="PS51180">
    <property type="entry name" value="BRO1"/>
    <property type="match status" value="1"/>
</dbReference>
<reference evidence="5 6" key="1">
    <citation type="submission" date="2017-03" db="EMBL/GenBank/DDBJ databases">
        <title>Widespread Adenine N6-methylation of Active Genes in Fungi.</title>
        <authorList>
            <consortium name="DOE Joint Genome Institute"/>
            <person name="Mondo S.J."/>
            <person name="Dannebaum R.O."/>
            <person name="Kuo R.C."/>
            <person name="Louie K.B."/>
            <person name="Bewick A.J."/>
            <person name="Labutti K."/>
            <person name="Haridas S."/>
            <person name="Kuo A."/>
            <person name="Salamov A."/>
            <person name="Ahrendt S.R."/>
            <person name="Lau R."/>
            <person name="Bowen B.P."/>
            <person name="Lipzen A."/>
            <person name="Sullivan W."/>
            <person name="Andreopoulos W.B."/>
            <person name="Clum A."/>
            <person name="Lindquist E."/>
            <person name="Daum C."/>
            <person name="Northen T.R."/>
            <person name="Ramamoorthy G."/>
            <person name="Schmitz R.J."/>
            <person name="Gryganskyi A."/>
            <person name="Culley D."/>
            <person name="Magnuson J."/>
            <person name="James T.Y."/>
            <person name="O'Malley M.A."/>
            <person name="Stajich J.E."/>
            <person name="Spatafora J.W."/>
            <person name="Visel A."/>
            <person name="Grigoriev I.V."/>
        </authorList>
    </citation>
    <scope>NUCLEOTIDE SEQUENCE [LARGE SCALE GENOMIC DNA]</scope>
    <source>
        <strain evidence="5 6">NRRL Y-17943</strain>
    </source>
</reference>
<sequence>MPPFPFPLPTTSLISYANLLHDTSLSFTAELAEATSARTTLQLALKALDENNPSASALSVVDAVQGYLPYLQSIIHSLDSDLLLPKSELSFTWTPSLTSYPLKTPALTLPSIHAEHLFVLLVYALSLSNYANSILRSLPVFESIQDSKGKSKAGGAAQSVVGRLTAEDEKKITVGLGRAVDLLCQASGIATYVADKICPVFEGAKKGAGRNGKLKWPVETGAEAFRGLAMVFLADAHVTAIRKLLLPVLTHSLFSPPGPPLPSNHPSPSLLAKLYLHTASLYESARAFFKVRGGESSSNRKLFSRDKKTGDTEPHDTTEGDPIPELQRYLRKESLLASALARKWLGVDAGENSKEPQTGEALAWVKDAQSRLEELEDSAVREKMKGFSLSRGGDKKKEARKARKGRVERELEDVRAWIASYQALNDKVSFQPVPPSSSLVVPSGRQVFNAKTFVPPPNKFGSTFKVPLDGSTPDSEGAQNASPTEAYAGQGNYF</sequence>
<dbReference type="InParanoid" id="A0A1Y1UKF3"/>
<dbReference type="InterPro" id="IPR038499">
    <property type="entry name" value="BRO1_sf"/>
</dbReference>
<dbReference type="PANTHER" id="PTHR40463">
    <property type="entry name" value="PH-RESPONSE REGULATOR PROTEIN PALC"/>
    <property type="match status" value="1"/>
</dbReference>
<feature type="region of interest" description="Disordered" evidence="3">
    <location>
        <begin position="386"/>
        <end position="406"/>
    </location>
</feature>